<dbReference type="InterPro" id="IPR036929">
    <property type="entry name" value="DsbDN_sf"/>
</dbReference>
<gene>
    <name evidence="1" type="ORF">BDU57DRAFT_510732</name>
</gene>
<dbReference type="SUPFAM" id="SSF74863">
    <property type="entry name" value="Thiol:disulfide interchange protein DsbD, N-terminal domain (DsbD-alpha)"/>
    <property type="match status" value="1"/>
</dbReference>
<protein>
    <submittedName>
        <fullName evidence="1">Uncharacterized protein</fullName>
    </submittedName>
</protein>
<keyword evidence="2" id="KW-1185">Reference proteome</keyword>
<proteinExistence type="predicted"/>
<dbReference type="Proteomes" id="UP000800096">
    <property type="component" value="Unassembled WGS sequence"/>
</dbReference>
<name>A0A6A5R0Z5_AMPQU</name>
<dbReference type="EMBL" id="ML979132">
    <property type="protein sequence ID" value="KAF1921755.1"/>
    <property type="molecule type" value="Genomic_DNA"/>
</dbReference>
<organism evidence="1 2">
    <name type="scientific">Ampelomyces quisqualis</name>
    <name type="common">Powdery mildew agent</name>
    <dbReference type="NCBI Taxonomy" id="50730"/>
    <lineage>
        <taxon>Eukaryota</taxon>
        <taxon>Fungi</taxon>
        <taxon>Dikarya</taxon>
        <taxon>Ascomycota</taxon>
        <taxon>Pezizomycotina</taxon>
        <taxon>Dothideomycetes</taxon>
        <taxon>Pleosporomycetidae</taxon>
        <taxon>Pleosporales</taxon>
        <taxon>Pleosporineae</taxon>
        <taxon>Phaeosphaeriaceae</taxon>
        <taxon>Ampelomyces</taxon>
    </lineage>
</organism>
<dbReference type="AlphaFoldDB" id="A0A6A5R0Z5"/>
<sequence>MHILNRERSFYASHIIHPLHANRGISSDRSLSTLLEVTARGCEVPAACYPPFSRRIELIHTVSSCAYIKILSRL</sequence>
<reference evidence="1" key="1">
    <citation type="journal article" date="2020" name="Stud. Mycol.">
        <title>101 Dothideomycetes genomes: a test case for predicting lifestyles and emergence of pathogens.</title>
        <authorList>
            <person name="Haridas S."/>
            <person name="Albert R."/>
            <person name="Binder M."/>
            <person name="Bloem J."/>
            <person name="Labutti K."/>
            <person name="Salamov A."/>
            <person name="Andreopoulos B."/>
            <person name="Baker S."/>
            <person name="Barry K."/>
            <person name="Bills G."/>
            <person name="Bluhm B."/>
            <person name="Cannon C."/>
            <person name="Castanera R."/>
            <person name="Culley D."/>
            <person name="Daum C."/>
            <person name="Ezra D."/>
            <person name="Gonzalez J."/>
            <person name="Henrissat B."/>
            <person name="Kuo A."/>
            <person name="Liang C."/>
            <person name="Lipzen A."/>
            <person name="Lutzoni F."/>
            <person name="Magnuson J."/>
            <person name="Mondo S."/>
            <person name="Nolan M."/>
            <person name="Ohm R."/>
            <person name="Pangilinan J."/>
            <person name="Park H.-J."/>
            <person name="Ramirez L."/>
            <person name="Alfaro M."/>
            <person name="Sun H."/>
            <person name="Tritt A."/>
            <person name="Yoshinaga Y."/>
            <person name="Zwiers L.-H."/>
            <person name="Turgeon B."/>
            <person name="Goodwin S."/>
            <person name="Spatafora J."/>
            <person name="Crous P."/>
            <person name="Grigoriev I."/>
        </authorList>
    </citation>
    <scope>NUCLEOTIDE SEQUENCE</scope>
    <source>
        <strain evidence="1">HMLAC05119</strain>
    </source>
</reference>
<evidence type="ECO:0000313" key="2">
    <source>
        <dbReference type="Proteomes" id="UP000800096"/>
    </source>
</evidence>
<accession>A0A6A5R0Z5</accession>
<evidence type="ECO:0000313" key="1">
    <source>
        <dbReference type="EMBL" id="KAF1921755.1"/>
    </source>
</evidence>